<comment type="caution">
    <text evidence="1">The sequence shown here is derived from an EMBL/GenBank/DDBJ whole genome shotgun (WGS) entry which is preliminary data.</text>
</comment>
<evidence type="ECO:0000313" key="2">
    <source>
        <dbReference type="Proteomes" id="UP000235081"/>
    </source>
</evidence>
<dbReference type="AlphaFoldDB" id="A0A2N6L3Y9"/>
<protein>
    <submittedName>
        <fullName evidence="1">Uncharacterized protein</fullName>
    </submittedName>
</protein>
<organism evidence="1 2">
    <name type="scientific">Fischerella thermalis CCMEE 5318</name>
    <dbReference type="NCBI Taxonomy" id="2019666"/>
    <lineage>
        <taxon>Bacteria</taxon>
        <taxon>Bacillati</taxon>
        <taxon>Cyanobacteriota</taxon>
        <taxon>Cyanophyceae</taxon>
        <taxon>Nostocales</taxon>
        <taxon>Hapalosiphonaceae</taxon>
        <taxon>Fischerella</taxon>
    </lineage>
</organism>
<dbReference type="EMBL" id="NMQE01000965">
    <property type="protein sequence ID" value="PMB15073.1"/>
    <property type="molecule type" value="Genomic_DNA"/>
</dbReference>
<sequence length="85" mass="10278">MNLYNFVLKLGNKKKFGKSTKDYLTKLNTWFNCKNICLSPEDRKTTCTFIPPCTRELYLDPEDTKFYFRNKIIIYMYFLLQNNLI</sequence>
<name>A0A2N6L3Y9_9CYAN</name>
<evidence type="ECO:0000313" key="1">
    <source>
        <dbReference type="EMBL" id="PMB15073.1"/>
    </source>
</evidence>
<gene>
    <name evidence="1" type="ORF">CEN46_26145</name>
</gene>
<proteinExistence type="predicted"/>
<dbReference type="Proteomes" id="UP000235081">
    <property type="component" value="Unassembled WGS sequence"/>
</dbReference>
<reference evidence="1 2" key="1">
    <citation type="submission" date="2017-07" db="EMBL/GenBank/DDBJ databases">
        <title>Genomes of Fischerella (Mastigocladus) sp. strains.</title>
        <authorList>
            <person name="Miller S.R."/>
        </authorList>
    </citation>
    <scope>NUCLEOTIDE SEQUENCE [LARGE SCALE GENOMIC DNA]</scope>
    <source>
        <strain evidence="1 2">CCMEE 5318</strain>
    </source>
</reference>
<accession>A0A2N6L3Y9</accession>